<dbReference type="SUPFAM" id="SSF81585">
    <property type="entry name" value="PsbU/PolX domain-like"/>
    <property type="match status" value="1"/>
</dbReference>
<dbReference type="EMBL" id="CM004471">
    <property type="protein sequence ID" value="OCT86616.1"/>
    <property type="molecule type" value="Genomic_DNA"/>
</dbReference>
<accession>A0A974D9F6</accession>
<dbReference type="Pfam" id="PF10391">
    <property type="entry name" value="DNA_pol_lambd_f"/>
    <property type="match status" value="1"/>
</dbReference>
<feature type="binding site" evidence="10">
    <location>
        <position position="382"/>
    </location>
    <ligand>
        <name>Mg(2+)</name>
        <dbReference type="ChEBI" id="CHEBI:18420"/>
    </ligand>
</feature>
<dbReference type="GO" id="GO:0005634">
    <property type="term" value="C:nucleus"/>
    <property type="evidence" value="ECO:0007669"/>
    <property type="project" value="UniProtKB-SubCell"/>
</dbReference>
<name>A0A974D9F6_XENLA</name>
<dbReference type="Gene3D" id="3.40.50.10190">
    <property type="entry name" value="BRCT domain"/>
    <property type="match status" value="1"/>
</dbReference>
<dbReference type="Pfam" id="PF14791">
    <property type="entry name" value="DNA_pol_B_thumb"/>
    <property type="match status" value="1"/>
</dbReference>
<evidence type="ECO:0000259" key="12">
    <source>
        <dbReference type="PROSITE" id="PS50172"/>
    </source>
</evidence>
<organism evidence="13 14">
    <name type="scientific">Xenopus laevis</name>
    <name type="common">African clawed frog</name>
    <dbReference type="NCBI Taxonomy" id="8355"/>
    <lineage>
        <taxon>Eukaryota</taxon>
        <taxon>Metazoa</taxon>
        <taxon>Chordata</taxon>
        <taxon>Craniata</taxon>
        <taxon>Vertebrata</taxon>
        <taxon>Euteleostomi</taxon>
        <taxon>Amphibia</taxon>
        <taxon>Batrachia</taxon>
        <taxon>Anura</taxon>
        <taxon>Pipoidea</taxon>
        <taxon>Pipidae</taxon>
        <taxon>Xenopodinae</taxon>
        <taxon>Xenopus</taxon>
        <taxon>Xenopus</taxon>
    </lineage>
</organism>
<dbReference type="FunFam" id="1.10.150.20:FF:000010">
    <property type="entry name" value="DNA polymerase lambda"/>
    <property type="match status" value="1"/>
</dbReference>
<dbReference type="SUPFAM" id="SSF47802">
    <property type="entry name" value="DNA polymerase beta, N-terminal domain-like"/>
    <property type="match status" value="1"/>
</dbReference>
<feature type="compositionally biased region" description="Basic and acidic residues" evidence="11">
    <location>
        <begin position="16"/>
        <end position="38"/>
    </location>
</feature>
<dbReference type="PANTHER" id="PTHR11276:SF24">
    <property type="entry name" value="DNA-DIRECTED DNA_RNA POLYMERASE MU"/>
    <property type="match status" value="1"/>
</dbReference>
<comment type="subcellular location">
    <subcellularLocation>
        <location evidence="2 9">Nucleus</location>
    </subcellularLocation>
</comment>
<dbReference type="CDD" id="cd00141">
    <property type="entry name" value="NT_POLXc"/>
    <property type="match status" value="1"/>
</dbReference>
<dbReference type="PRINTS" id="PR00871">
    <property type="entry name" value="DNAPOLXTDT"/>
</dbReference>
<comment type="similarity">
    <text evidence="3 9">Belongs to the DNA polymerase type-X family.</text>
</comment>
<keyword evidence="6 9" id="KW-0479">Metal-binding</keyword>
<evidence type="ECO:0000256" key="4">
    <source>
        <dbReference type="ARBA" id="ARBA00022679"/>
    </source>
</evidence>
<dbReference type="PIRSF" id="PIRSF501176">
    <property type="entry name" value="DNApol_mu"/>
    <property type="match status" value="1"/>
</dbReference>
<evidence type="ECO:0000256" key="7">
    <source>
        <dbReference type="ARBA" id="ARBA00022842"/>
    </source>
</evidence>
<dbReference type="InterPro" id="IPR028207">
    <property type="entry name" value="DNA_pol_B_palm_palm"/>
</dbReference>
<evidence type="ECO:0000256" key="9">
    <source>
        <dbReference type="PIRNR" id="PIRNR000817"/>
    </source>
</evidence>
<dbReference type="PIRSF" id="PIRSF000817">
    <property type="entry name" value="DNA_NT"/>
    <property type="match status" value="1"/>
</dbReference>
<dbReference type="Gene3D" id="1.10.150.110">
    <property type="entry name" value="DNA polymerase beta, N-terminal domain-like"/>
    <property type="match status" value="1"/>
</dbReference>
<dbReference type="GO" id="GO:0003677">
    <property type="term" value="F:DNA binding"/>
    <property type="evidence" value="ECO:0007669"/>
    <property type="project" value="UniProtKB-UniRule"/>
</dbReference>
<dbReference type="InterPro" id="IPR001726">
    <property type="entry name" value="TdT/Mu"/>
</dbReference>
<dbReference type="FunFam" id="1.10.150.110:FF:000003">
    <property type="entry name" value="DNA polymerase mu"/>
    <property type="match status" value="1"/>
</dbReference>
<evidence type="ECO:0000256" key="1">
    <source>
        <dbReference type="ARBA" id="ARBA00001946"/>
    </source>
</evidence>
<evidence type="ECO:0000256" key="5">
    <source>
        <dbReference type="ARBA" id="ARBA00022695"/>
    </source>
</evidence>
<dbReference type="PANTHER" id="PTHR11276">
    <property type="entry name" value="DNA POLYMERASE TYPE-X FAMILY MEMBER"/>
    <property type="match status" value="1"/>
</dbReference>
<dbReference type="PRINTS" id="PR00869">
    <property type="entry name" value="DNAPOLX"/>
</dbReference>
<gene>
    <name evidence="13" type="ORF">XELAEV_18020298mg</name>
</gene>
<keyword evidence="7 9" id="KW-0460">Magnesium</keyword>
<dbReference type="Gene3D" id="1.10.150.20">
    <property type="entry name" value="5' to 3' exonuclease, C-terminal subdomain"/>
    <property type="match status" value="1"/>
</dbReference>
<comment type="cofactor">
    <cofactor evidence="1 9 10">
        <name>Mg(2+)</name>
        <dbReference type="ChEBI" id="CHEBI:18420"/>
    </cofactor>
</comment>
<dbReference type="GO" id="GO:0006303">
    <property type="term" value="P:double-strand break repair via nonhomologous end joining"/>
    <property type="evidence" value="ECO:0007669"/>
    <property type="project" value="TreeGrafter"/>
</dbReference>
<sequence>MGSGRSVGTKSNLSDRPNDRSSPDEKCRDSPHTVRKSYESSIRFWNKAMSSIPLKRRRRVGPVPDLPSDSESLFPDVCLFFVERRMGSARRKFLTGLAQKKGFRVTPEFSDQVTHVVSEQNSCSEVLLWIERQSGRQLQPGGTETPYILDISWFTESMSLGKPLKVEPRHCLGDSSSSVSSDKATQETPSYACQRRTPLHHHNKEIVDALQILALSASFQGSEARYLGFTRAASVLKCLPFTLQSAEEVKDLQFCGGHSKTVIQEILEDRVCREVEMVKNSEHYQSMKVLTGIFGVGIRTADKWYRDGIRSLSDLNEIEGKLTGEQKAGLLHYTDLQQPVTRDEAERVEQLVKGALQSFVPDVQVTMTGGFRRGKQEGHDVDFLITHPNEEALNGLLRKAVAWLDSKGSILYHHIKGRSHNFARSSTMDGHETCYAIFALPNACPEKSPDAGTIQPDLDKSPPRNWKAVRVDLVVAPYSEYSYALLGWTGSKSPTKNRPIGNTCRDIIGSRQKFVNLSNQSNDRSPPDEKCRDSGNRMNTRVIRLPALHFERELRRFSLQVKKMSLNSHGLFDIEKKCHYPATSEEEIFAHLGLLYLTPSERNA</sequence>
<dbReference type="InterPro" id="IPR002054">
    <property type="entry name" value="DNA-dir_DNA_pol_X"/>
</dbReference>
<dbReference type="FunFam" id="3.30.460.10:FF:000090">
    <property type="entry name" value="DNA-directed DNA/RNA polymerase mu"/>
    <property type="match status" value="1"/>
</dbReference>
<evidence type="ECO:0000313" key="14">
    <source>
        <dbReference type="Proteomes" id="UP000694892"/>
    </source>
</evidence>
<evidence type="ECO:0000256" key="3">
    <source>
        <dbReference type="ARBA" id="ARBA00008323"/>
    </source>
</evidence>
<dbReference type="InterPro" id="IPR027421">
    <property type="entry name" value="DNA_pol_lamdba_lyase_dom_sf"/>
</dbReference>
<dbReference type="Gene3D" id="3.30.210.10">
    <property type="entry name" value="DNA polymerase, thumb domain"/>
    <property type="match status" value="1"/>
</dbReference>
<dbReference type="PROSITE" id="PS00522">
    <property type="entry name" value="DNA_POLYMERASE_X"/>
    <property type="match status" value="1"/>
</dbReference>
<feature type="domain" description="BRCT" evidence="12">
    <location>
        <begin position="69"/>
        <end position="171"/>
    </location>
</feature>
<evidence type="ECO:0000256" key="10">
    <source>
        <dbReference type="PIRSR" id="PIRSR000817-1"/>
    </source>
</evidence>
<comment type="catalytic activity">
    <reaction evidence="9">
        <text>DNA(n) + a 2'-deoxyribonucleoside 5'-triphosphate = DNA(n+1) + diphosphate</text>
        <dbReference type="Rhea" id="RHEA:22508"/>
        <dbReference type="Rhea" id="RHEA-COMP:17339"/>
        <dbReference type="Rhea" id="RHEA-COMP:17340"/>
        <dbReference type="ChEBI" id="CHEBI:33019"/>
        <dbReference type="ChEBI" id="CHEBI:61560"/>
        <dbReference type="ChEBI" id="CHEBI:173112"/>
        <dbReference type="EC" id="2.7.7.7"/>
    </reaction>
</comment>
<feature type="region of interest" description="Disordered" evidence="11">
    <location>
        <begin position="1"/>
        <end position="38"/>
    </location>
</feature>
<evidence type="ECO:0000256" key="11">
    <source>
        <dbReference type="SAM" id="MobiDB-lite"/>
    </source>
</evidence>
<dbReference type="InterPro" id="IPR018944">
    <property type="entry name" value="DNA_pol_lambd_fingers_domain"/>
</dbReference>
<dbReference type="EC" id="2.7.7.7" evidence="9"/>
<dbReference type="Gene3D" id="3.30.460.10">
    <property type="entry name" value="Beta Polymerase, domain 2"/>
    <property type="match status" value="1"/>
</dbReference>
<dbReference type="Pfam" id="PF14792">
    <property type="entry name" value="DNA_pol_B_palm"/>
    <property type="match status" value="1"/>
</dbReference>
<dbReference type="InterPro" id="IPR036420">
    <property type="entry name" value="BRCT_dom_sf"/>
</dbReference>
<evidence type="ECO:0000256" key="2">
    <source>
        <dbReference type="ARBA" id="ARBA00004123"/>
    </source>
</evidence>
<dbReference type="AlphaFoldDB" id="A0A974D9F6"/>
<proteinExistence type="inferred from homology"/>
<dbReference type="Pfam" id="PF14716">
    <property type="entry name" value="HHH_8"/>
    <property type="match status" value="1"/>
</dbReference>
<dbReference type="InterPro" id="IPR022312">
    <property type="entry name" value="DNA_pol_X"/>
</dbReference>
<feature type="binding site" evidence="10">
    <location>
        <position position="472"/>
    </location>
    <ligand>
        <name>Mg(2+)</name>
        <dbReference type="ChEBI" id="CHEBI:18420"/>
    </ligand>
</feature>
<evidence type="ECO:0000256" key="6">
    <source>
        <dbReference type="ARBA" id="ARBA00022723"/>
    </source>
</evidence>
<keyword evidence="5 9" id="KW-0548">Nucleotidyltransferase</keyword>
<dbReference type="SUPFAM" id="SSF52113">
    <property type="entry name" value="BRCT domain"/>
    <property type="match status" value="1"/>
</dbReference>
<dbReference type="GO" id="GO:0003887">
    <property type="term" value="F:DNA-directed DNA polymerase activity"/>
    <property type="evidence" value="ECO:0007669"/>
    <property type="project" value="UniProtKB-UniRule"/>
</dbReference>
<dbReference type="GO" id="GO:0046872">
    <property type="term" value="F:metal ion binding"/>
    <property type="evidence" value="ECO:0007669"/>
    <property type="project" value="UniProtKB-UniRule"/>
</dbReference>
<dbReference type="InterPro" id="IPR019843">
    <property type="entry name" value="DNA_pol-X_BS"/>
</dbReference>
<feature type="compositionally biased region" description="Polar residues" evidence="11">
    <location>
        <begin position="1"/>
        <end position="15"/>
    </location>
</feature>
<keyword evidence="4 9" id="KW-0808">Transferase</keyword>
<dbReference type="InterPro" id="IPR037160">
    <property type="entry name" value="DNA_Pol_thumb_sf"/>
</dbReference>
<dbReference type="SMART" id="SM00483">
    <property type="entry name" value="POLXc"/>
    <property type="match status" value="1"/>
</dbReference>
<feature type="binding site" evidence="10">
    <location>
        <position position="380"/>
    </location>
    <ligand>
        <name>Mg(2+)</name>
        <dbReference type="ChEBI" id="CHEBI:18420"/>
    </ligand>
</feature>
<comment type="function">
    <text evidence="9">Gap-filling polymerase involved in repair of DNA double-strand breaks by non-homologous end joining (NHEJ).</text>
</comment>
<evidence type="ECO:0000256" key="8">
    <source>
        <dbReference type="ARBA" id="ARBA00023242"/>
    </source>
</evidence>
<evidence type="ECO:0000313" key="13">
    <source>
        <dbReference type="EMBL" id="OCT86616.1"/>
    </source>
</evidence>
<dbReference type="Pfam" id="PF00533">
    <property type="entry name" value="BRCT"/>
    <property type="match status" value="1"/>
</dbReference>
<dbReference type="FunFam" id="3.40.50.10190:FF:000035">
    <property type="entry name" value="DNA-directed DNA/RNA polymerase mu"/>
    <property type="match status" value="1"/>
</dbReference>
<dbReference type="InterPro" id="IPR029398">
    <property type="entry name" value="PolB_thumb"/>
</dbReference>
<keyword evidence="8 9" id="KW-0539">Nucleus</keyword>
<dbReference type="SUPFAM" id="SSF81301">
    <property type="entry name" value="Nucleotidyltransferase"/>
    <property type="match status" value="2"/>
</dbReference>
<protein>
    <recommendedName>
        <fullName evidence="9">DNA-directed DNA/RNA polymerase mu</fullName>
        <ecNumber evidence="9">2.7.7.7</ecNumber>
    </recommendedName>
</protein>
<dbReference type="Proteomes" id="UP000694892">
    <property type="component" value="Chromosome 3S"/>
</dbReference>
<dbReference type="InterPro" id="IPR043519">
    <property type="entry name" value="NT_sf"/>
</dbReference>
<reference evidence="14" key="1">
    <citation type="journal article" date="2016" name="Nature">
        <title>Genome evolution in the allotetraploid frog Xenopus laevis.</title>
        <authorList>
            <person name="Session A.M."/>
            <person name="Uno Y."/>
            <person name="Kwon T."/>
            <person name="Chapman J.A."/>
            <person name="Toyoda A."/>
            <person name="Takahashi S."/>
            <person name="Fukui A."/>
            <person name="Hikosaka A."/>
            <person name="Suzuki A."/>
            <person name="Kondo M."/>
            <person name="van Heeringen S.J."/>
            <person name="Quigley I."/>
            <person name="Heinz S."/>
            <person name="Ogino H."/>
            <person name="Ochi H."/>
            <person name="Hellsten U."/>
            <person name="Lyons J.B."/>
            <person name="Simakov O."/>
            <person name="Putnam N."/>
            <person name="Stites J."/>
            <person name="Kuroki Y."/>
            <person name="Tanaka T."/>
            <person name="Michiue T."/>
            <person name="Watanabe M."/>
            <person name="Bogdanovic O."/>
            <person name="Lister R."/>
            <person name="Georgiou G."/>
            <person name="Paranjpe S.S."/>
            <person name="van Kruijsbergen I."/>
            <person name="Shu S."/>
            <person name="Carlson J."/>
            <person name="Kinoshita T."/>
            <person name="Ohta Y."/>
            <person name="Mawaribuchi S."/>
            <person name="Jenkins J."/>
            <person name="Grimwood J."/>
            <person name="Schmutz J."/>
            <person name="Mitros T."/>
            <person name="Mozaffari S.V."/>
            <person name="Suzuki Y."/>
            <person name="Haramoto Y."/>
            <person name="Yamamoto T.S."/>
            <person name="Takagi C."/>
            <person name="Heald R."/>
            <person name="Miller K."/>
            <person name="Haudenschild C."/>
            <person name="Kitzman J."/>
            <person name="Nakayama T."/>
            <person name="Izutsu Y."/>
            <person name="Robert J."/>
            <person name="Fortriede J."/>
            <person name="Burns K."/>
            <person name="Lotay V."/>
            <person name="Karimi K."/>
            <person name="Yasuoka Y."/>
            <person name="Dichmann D.S."/>
            <person name="Flajnik M.F."/>
            <person name="Houston D.W."/>
            <person name="Shendure J."/>
            <person name="DuPasquier L."/>
            <person name="Vize P.D."/>
            <person name="Zorn A.M."/>
            <person name="Ito M."/>
            <person name="Marcotte E.M."/>
            <person name="Wallingford J.B."/>
            <person name="Ito Y."/>
            <person name="Asashima M."/>
            <person name="Ueno N."/>
            <person name="Matsuda Y."/>
            <person name="Veenstra G.J."/>
            <person name="Fujiyama A."/>
            <person name="Harland R.M."/>
            <person name="Taira M."/>
            <person name="Rokhsar D.S."/>
        </authorList>
    </citation>
    <scope>NUCLEOTIDE SEQUENCE [LARGE SCALE GENOMIC DNA]</scope>
    <source>
        <strain evidence="14">J</strain>
    </source>
</reference>
<dbReference type="InterPro" id="IPR001357">
    <property type="entry name" value="BRCT_dom"/>
</dbReference>
<dbReference type="InterPro" id="IPR027249">
    <property type="entry name" value="DNA/RNApol_mu"/>
</dbReference>
<dbReference type="PROSITE" id="PS50172">
    <property type="entry name" value="BRCT"/>
    <property type="match status" value="1"/>
</dbReference>
<dbReference type="OMA" id="GKPCGHD"/>
<dbReference type="InterPro" id="IPR010996">
    <property type="entry name" value="HHH_MUS81"/>
</dbReference>